<evidence type="ECO:0000256" key="3">
    <source>
        <dbReference type="ARBA" id="ARBA00022989"/>
    </source>
</evidence>
<feature type="transmembrane region" description="Helical" evidence="6">
    <location>
        <begin position="26"/>
        <end position="44"/>
    </location>
</feature>
<feature type="compositionally biased region" description="Basic and acidic residues" evidence="5">
    <location>
        <begin position="262"/>
        <end position="281"/>
    </location>
</feature>
<feature type="transmembrane region" description="Helical" evidence="6">
    <location>
        <begin position="136"/>
        <end position="153"/>
    </location>
</feature>
<evidence type="ECO:0000256" key="4">
    <source>
        <dbReference type="ARBA" id="ARBA00023136"/>
    </source>
</evidence>
<comment type="subcellular location">
    <subcellularLocation>
        <location evidence="1">Membrane</location>
        <topology evidence="1">Multi-pass membrane protein</topology>
    </subcellularLocation>
</comment>
<evidence type="ECO:0000259" key="8">
    <source>
        <dbReference type="Pfam" id="PF20216"/>
    </source>
</evidence>
<protein>
    <submittedName>
        <fullName evidence="9">Putative Rhomboid family protein</fullName>
    </submittedName>
</protein>
<dbReference type="AlphaFoldDB" id="L7VVQ8"/>
<evidence type="ECO:0000313" key="9">
    <source>
        <dbReference type="EMBL" id="AGC71381.1"/>
    </source>
</evidence>
<dbReference type="EMBL" id="JX649870">
    <property type="protein sequence ID" value="AGC71381.1"/>
    <property type="molecule type" value="Genomic_DNA"/>
</dbReference>
<dbReference type="PANTHER" id="PTHR43066:SF11">
    <property type="entry name" value="PEPTIDASE S54 RHOMBOID DOMAIN-CONTAINING PROTEIN"/>
    <property type="match status" value="1"/>
</dbReference>
<feature type="domain" description="DUF6576" evidence="8">
    <location>
        <begin position="240"/>
        <end position="273"/>
    </location>
</feature>
<dbReference type="GO" id="GO:0016020">
    <property type="term" value="C:membrane"/>
    <property type="evidence" value="ECO:0007669"/>
    <property type="project" value="UniProtKB-SubCell"/>
</dbReference>
<feature type="transmembrane region" description="Helical" evidence="6">
    <location>
        <begin position="195"/>
        <end position="214"/>
    </location>
</feature>
<evidence type="ECO:0000256" key="6">
    <source>
        <dbReference type="SAM" id="Phobius"/>
    </source>
</evidence>
<dbReference type="Pfam" id="PF01694">
    <property type="entry name" value="Rhomboid"/>
    <property type="match status" value="1"/>
</dbReference>
<name>L7VVQ8_9BACT</name>
<keyword evidence="3 6" id="KW-1133">Transmembrane helix</keyword>
<evidence type="ECO:0000256" key="5">
    <source>
        <dbReference type="SAM" id="MobiDB-lite"/>
    </source>
</evidence>
<dbReference type="Gene3D" id="1.20.1540.10">
    <property type="entry name" value="Rhomboid-like"/>
    <property type="match status" value="1"/>
</dbReference>
<proteinExistence type="predicted"/>
<feature type="transmembrane region" description="Helical" evidence="6">
    <location>
        <begin position="112"/>
        <end position="130"/>
    </location>
</feature>
<reference evidence="9" key="1">
    <citation type="submission" date="2012-09" db="EMBL/GenBank/DDBJ databases">
        <title>Metagenomic Characterization of a Microbial Community in Wastewater Detects High Levels of Antibiotic Resistance.</title>
        <authorList>
            <person name="Abrams M."/>
            <person name="Caldwell A."/>
            <person name="Vandaei E."/>
            <person name="Lee W."/>
            <person name="Perrott J."/>
            <person name="Khan S.Y."/>
            <person name="Ta J."/>
            <person name="Romero D."/>
            <person name="Nguyen V."/>
            <person name="Pourmand N."/>
            <person name="Ouverney C.C."/>
        </authorList>
    </citation>
    <scope>NUCLEOTIDE SEQUENCE</scope>
</reference>
<dbReference type="InterPro" id="IPR046483">
    <property type="entry name" value="DUF6576"/>
</dbReference>
<organism evidence="9">
    <name type="scientific">uncultured bacterium A1Q1_fos_1815</name>
    <dbReference type="NCBI Taxonomy" id="1256553"/>
    <lineage>
        <taxon>Bacteria</taxon>
        <taxon>environmental samples</taxon>
    </lineage>
</organism>
<dbReference type="SUPFAM" id="SSF144091">
    <property type="entry name" value="Rhomboid-like"/>
    <property type="match status" value="1"/>
</dbReference>
<evidence type="ECO:0000256" key="1">
    <source>
        <dbReference type="ARBA" id="ARBA00004141"/>
    </source>
</evidence>
<feature type="transmembrane region" description="Helical" evidence="6">
    <location>
        <begin position="81"/>
        <end position="100"/>
    </location>
</feature>
<dbReference type="GO" id="GO:0004252">
    <property type="term" value="F:serine-type endopeptidase activity"/>
    <property type="evidence" value="ECO:0007669"/>
    <property type="project" value="InterPro"/>
</dbReference>
<evidence type="ECO:0000256" key="2">
    <source>
        <dbReference type="ARBA" id="ARBA00022692"/>
    </source>
</evidence>
<keyword evidence="2 6" id="KW-0812">Transmembrane</keyword>
<dbReference type="Pfam" id="PF20216">
    <property type="entry name" value="DUF6576"/>
    <property type="match status" value="1"/>
</dbReference>
<evidence type="ECO:0000259" key="7">
    <source>
        <dbReference type="Pfam" id="PF01694"/>
    </source>
</evidence>
<feature type="region of interest" description="Disordered" evidence="5">
    <location>
        <begin position="252"/>
        <end position="281"/>
    </location>
</feature>
<dbReference type="PANTHER" id="PTHR43066">
    <property type="entry name" value="RHOMBOID-RELATED PROTEIN"/>
    <property type="match status" value="1"/>
</dbReference>
<dbReference type="InterPro" id="IPR035952">
    <property type="entry name" value="Rhomboid-like_sf"/>
</dbReference>
<sequence>MGIQDRDYYTNDAPRGLAPSWSNRSVISWLIIINVALYVIDILVSPRTHDVTEFLALHSSDSNLPWMLWRTLTYGFAHSPYNVFHLFWNMLGLWMLGRAVEELYGKWEFLRIYLVAVVLGGAGWLLRHSWSGETGVVLGASGAVCCVEMLFILNFPRVILMIWGVIPTPAWLVGVFLVAGNLIQDSRSNIAIDVHLIGIAFAAVYFYLGLHFGLDRWRSRWKGLWRPKLKVHDPISDSRDEEEMDRLLKKMHDQGQDSLTSSERKFMERYSRKLRQRRQES</sequence>
<feature type="domain" description="Peptidase S54 rhomboid" evidence="7">
    <location>
        <begin position="66"/>
        <end position="210"/>
    </location>
</feature>
<dbReference type="InterPro" id="IPR022764">
    <property type="entry name" value="Peptidase_S54_rhomboid_dom"/>
</dbReference>
<feature type="transmembrane region" description="Helical" evidence="6">
    <location>
        <begin position="160"/>
        <end position="183"/>
    </location>
</feature>
<keyword evidence="4 6" id="KW-0472">Membrane</keyword>
<accession>L7VVQ8</accession>